<dbReference type="GO" id="GO:0005576">
    <property type="term" value="C:extracellular region"/>
    <property type="evidence" value="ECO:0007669"/>
    <property type="project" value="UniProtKB-SubCell"/>
</dbReference>
<name>A0A1G2T2C0_9BACT</name>
<evidence type="ECO:0000256" key="2">
    <source>
        <dbReference type="ARBA" id="ARBA00022729"/>
    </source>
</evidence>
<dbReference type="SUPFAM" id="SSF88713">
    <property type="entry name" value="Glycoside hydrolase/deacetylase"/>
    <property type="match status" value="1"/>
</dbReference>
<comment type="caution">
    <text evidence="4">The sequence shown here is derived from an EMBL/GenBank/DDBJ whole genome shotgun (WGS) entry which is preliminary data.</text>
</comment>
<sequence length="251" mass="28924">MGPLYMTTSWDDGDVLDIKLSQLLDRYGVKGTFYVAKQFRANRLSEDEIRQLGASHEIGAHTLTHPDLRSLSKGEKFEEIAGSKKWLEEVLNKEVEMFCYPSGFYDKNDVAIVRNLGFAGARTAESGRIEPDGNLAEISPTIQVYPFPFRRINSRQYYWRYLFQPLTQRDPALRRLGVPLINMRSWGSAAKSAFDIARVRGGVFHLWGHSWEVEKYDMWAELEELLKYCRSHSDLKALTNGEMVKILHSLR</sequence>
<evidence type="ECO:0000313" key="4">
    <source>
        <dbReference type="EMBL" id="OHA91148.1"/>
    </source>
</evidence>
<organism evidence="4 5">
    <name type="scientific">Candidatus Zambryskibacteria bacterium RIFCSPHIGHO2_01_FULL_49_18</name>
    <dbReference type="NCBI Taxonomy" id="1802740"/>
    <lineage>
        <taxon>Bacteria</taxon>
        <taxon>Candidatus Zambryskiibacteriota</taxon>
    </lineage>
</organism>
<gene>
    <name evidence="4" type="ORF">A2758_01570</name>
</gene>
<dbReference type="CDD" id="cd10967">
    <property type="entry name" value="CE4_GLA_like_6s"/>
    <property type="match status" value="1"/>
</dbReference>
<dbReference type="EMBL" id="MHVJ01000013">
    <property type="protein sequence ID" value="OHA91148.1"/>
    <property type="molecule type" value="Genomic_DNA"/>
</dbReference>
<evidence type="ECO:0000313" key="5">
    <source>
        <dbReference type="Proteomes" id="UP000178612"/>
    </source>
</evidence>
<feature type="domain" description="NodB homology" evidence="3">
    <location>
        <begin position="2"/>
        <end position="251"/>
    </location>
</feature>
<evidence type="ECO:0000259" key="3">
    <source>
        <dbReference type="PROSITE" id="PS51677"/>
    </source>
</evidence>
<proteinExistence type="predicted"/>
<dbReference type="AlphaFoldDB" id="A0A1G2T2C0"/>
<evidence type="ECO:0000256" key="1">
    <source>
        <dbReference type="ARBA" id="ARBA00004613"/>
    </source>
</evidence>
<dbReference type="GO" id="GO:0005975">
    <property type="term" value="P:carbohydrate metabolic process"/>
    <property type="evidence" value="ECO:0007669"/>
    <property type="project" value="InterPro"/>
</dbReference>
<dbReference type="GO" id="GO:0016810">
    <property type="term" value="F:hydrolase activity, acting on carbon-nitrogen (but not peptide) bonds"/>
    <property type="evidence" value="ECO:0007669"/>
    <property type="project" value="InterPro"/>
</dbReference>
<dbReference type="PANTHER" id="PTHR34216">
    <property type="match status" value="1"/>
</dbReference>
<reference evidence="4 5" key="1">
    <citation type="journal article" date="2016" name="Nat. Commun.">
        <title>Thousands of microbial genomes shed light on interconnected biogeochemical processes in an aquifer system.</title>
        <authorList>
            <person name="Anantharaman K."/>
            <person name="Brown C.T."/>
            <person name="Hug L.A."/>
            <person name="Sharon I."/>
            <person name="Castelle C.J."/>
            <person name="Probst A.J."/>
            <person name="Thomas B.C."/>
            <person name="Singh A."/>
            <person name="Wilkins M.J."/>
            <person name="Karaoz U."/>
            <person name="Brodie E.L."/>
            <person name="Williams K.H."/>
            <person name="Hubbard S.S."/>
            <person name="Banfield J.F."/>
        </authorList>
    </citation>
    <scope>NUCLEOTIDE SEQUENCE [LARGE SCALE GENOMIC DNA]</scope>
</reference>
<keyword evidence="2" id="KW-0732">Signal</keyword>
<dbReference type="Pfam" id="PF01522">
    <property type="entry name" value="Polysacc_deac_1"/>
    <property type="match status" value="1"/>
</dbReference>
<dbReference type="PANTHER" id="PTHR34216:SF3">
    <property type="entry name" value="POLY-BETA-1,6-N-ACETYL-D-GLUCOSAMINE N-DEACETYLASE"/>
    <property type="match status" value="1"/>
</dbReference>
<dbReference type="PROSITE" id="PS51677">
    <property type="entry name" value="NODB"/>
    <property type="match status" value="1"/>
</dbReference>
<comment type="subcellular location">
    <subcellularLocation>
        <location evidence="1">Secreted</location>
    </subcellularLocation>
</comment>
<dbReference type="InterPro" id="IPR011330">
    <property type="entry name" value="Glyco_hydro/deAcase_b/a-brl"/>
</dbReference>
<protein>
    <recommendedName>
        <fullName evidence="3">NodB homology domain-containing protein</fullName>
    </recommendedName>
</protein>
<dbReference type="InterPro" id="IPR051398">
    <property type="entry name" value="Polysacch_Deacetylase"/>
</dbReference>
<dbReference type="Proteomes" id="UP000178612">
    <property type="component" value="Unassembled WGS sequence"/>
</dbReference>
<accession>A0A1G2T2C0</accession>
<dbReference type="Gene3D" id="3.20.20.370">
    <property type="entry name" value="Glycoside hydrolase/deacetylase"/>
    <property type="match status" value="1"/>
</dbReference>
<dbReference type="InterPro" id="IPR002509">
    <property type="entry name" value="NODB_dom"/>
</dbReference>